<evidence type="ECO:0000313" key="1">
    <source>
        <dbReference type="EMBL" id="KAF3556348.1"/>
    </source>
</evidence>
<dbReference type="EMBL" id="QGKX02000996">
    <property type="protein sequence ID" value="KAF3556348.1"/>
    <property type="molecule type" value="Genomic_DNA"/>
</dbReference>
<reference evidence="1" key="1">
    <citation type="submission" date="2019-12" db="EMBL/GenBank/DDBJ databases">
        <title>Genome sequencing and annotation of Brassica cretica.</title>
        <authorList>
            <person name="Studholme D.J."/>
            <person name="Sarris P."/>
        </authorList>
    </citation>
    <scope>NUCLEOTIDE SEQUENCE</scope>
    <source>
        <strain evidence="1">PFS-109/04</strain>
        <tissue evidence="1">Leaf</tissue>
    </source>
</reference>
<proteinExistence type="predicted"/>
<dbReference type="Proteomes" id="UP000712600">
    <property type="component" value="Unassembled WGS sequence"/>
</dbReference>
<organism evidence="1 2">
    <name type="scientific">Brassica cretica</name>
    <name type="common">Mustard</name>
    <dbReference type="NCBI Taxonomy" id="69181"/>
    <lineage>
        <taxon>Eukaryota</taxon>
        <taxon>Viridiplantae</taxon>
        <taxon>Streptophyta</taxon>
        <taxon>Embryophyta</taxon>
        <taxon>Tracheophyta</taxon>
        <taxon>Spermatophyta</taxon>
        <taxon>Magnoliopsida</taxon>
        <taxon>eudicotyledons</taxon>
        <taxon>Gunneridae</taxon>
        <taxon>Pentapetalae</taxon>
        <taxon>rosids</taxon>
        <taxon>malvids</taxon>
        <taxon>Brassicales</taxon>
        <taxon>Brassicaceae</taxon>
        <taxon>Brassiceae</taxon>
        <taxon>Brassica</taxon>
    </lineage>
</organism>
<evidence type="ECO:0000313" key="2">
    <source>
        <dbReference type="Proteomes" id="UP000712600"/>
    </source>
</evidence>
<gene>
    <name evidence="1" type="ORF">F2Q69_00012925</name>
</gene>
<dbReference type="AlphaFoldDB" id="A0A8S9QYH0"/>
<protein>
    <submittedName>
        <fullName evidence="1">Uncharacterized protein</fullName>
    </submittedName>
</protein>
<sequence>MKLDLNPRSSYANFGYSGWKRKYESTSLPANEAPHEIPNTVNADLVNWTKGDDVDSEHTLRWRNKLQPIKFADAYYLGEVFSKMFEAVCSLIERLPGVAPSIKRSSLGSYADTPFADDINLIEIPRKLSFPTISAYKRRMFRDGDLYKELTKCQCIIMEDFLSQAWSHVKWEEDSAYRIKHSQNHEYRVLRNEKTIKMTNPIISHPKKKDEVSWEISPSTIGKDEGMMEVNKLLKKRYLQELFSDRVKSLFNNRKDNNNLGRISPAPVQYVVNWCCVLAGCVSSMELQEETGLARLAEWQLEPRSIGCMPWRGSLGLVCASQRDIGSDDSLTEYGRSSSWIFQKTRWQRAQVVLAGKSESKAEVVD</sequence>
<accession>A0A8S9QYH0</accession>
<comment type="caution">
    <text evidence="1">The sequence shown here is derived from an EMBL/GenBank/DDBJ whole genome shotgun (WGS) entry which is preliminary data.</text>
</comment>
<name>A0A8S9QYH0_BRACR</name>